<evidence type="ECO:0000313" key="3">
    <source>
        <dbReference type="Proteomes" id="UP000008810"/>
    </source>
</evidence>
<dbReference type="EMBL" id="CM000884">
    <property type="protein sequence ID" value="PNT61569.1"/>
    <property type="molecule type" value="Genomic_DNA"/>
</dbReference>
<organism evidence="1">
    <name type="scientific">Brachypodium distachyon</name>
    <name type="common">Purple false brome</name>
    <name type="synonym">Trachynia distachya</name>
    <dbReference type="NCBI Taxonomy" id="15368"/>
    <lineage>
        <taxon>Eukaryota</taxon>
        <taxon>Viridiplantae</taxon>
        <taxon>Streptophyta</taxon>
        <taxon>Embryophyta</taxon>
        <taxon>Tracheophyta</taxon>
        <taxon>Spermatophyta</taxon>
        <taxon>Magnoliopsida</taxon>
        <taxon>Liliopsida</taxon>
        <taxon>Poales</taxon>
        <taxon>Poaceae</taxon>
        <taxon>BOP clade</taxon>
        <taxon>Pooideae</taxon>
        <taxon>Stipodae</taxon>
        <taxon>Brachypodieae</taxon>
        <taxon>Brachypodium</taxon>
    </lineage>
</organism>
<reference evidence="2" key="3">
    <citation type="submission" date="2018-08" db="UniProtKB">
        <authorList>
            <consortium name="EnsemblPlants"/>
        </authorList>
    </citation>
    <scope>IDENTIFICATION</scope>
    <source>
        <strain evidence="2">cv. Bd21</strain>
    </source>
</reference>
<evidence type="ECO:0000313" key="1">
    <source>
        <dbReference type="EMBL" id="PNT61569.1"/>
    </source>
</evidence>
<name>A0A2K2CHR4_BRADI</name>
<protein>
    <submittedName>
        <fullName evidence="1 2">Uncharacterized protein</fullName>
    </submittedName>
</protein>
<evidence type="ECO:0000313" key="2">
    <source>
        <dbReference type="EnsemblPlants" id="PNT61569"/>
    </source>
</evidence>
<reference evidence="1 2" key="1">
    <citation type="journal article" date="2010" name="Nature">
        <title>Genome sequencing and analysis of the model grass Brachypodium distachyon.</title>
        <authorList>
            <consortium name="International Brachypodium Initiative"/>
        </authorList>
    </citation>
    <scope>NUCLEOTIDE SEQUENCE [LARGE SCALE GENOMIC DNA]</scope>
    <source>
        <strain evidence="1 2">Bd21</strain>
    </source>
</reference>
<sequence length="38" mass="4401">MNWPNCEGISEVIRSKEKKTSIIPSKQELTYQSDVFVD</sequence>
<dbReference type="Gramene" id="PNT61569">
    <property type="protein sequence ID" value="PNT61569"/>
    <property type="gene ID" value="BRADI_5g16935v3"/>
</dbReference>
<dbReference type="Proteomes" id="UP000008810">
    <property type="component" value="Chromosome 5"/>
</dbReference>
<keyword evidence="3" id="KW-1185">Reference proteome</keyword>
<gene>
    <name evidence="1" type="ORF">BRADI_5g16935v3</name>
</gene>
<proteinExistence type="predicted"/>
<dbReference type="EnsemblPlants" id="PNT61569">
    <property type="protein sequence ID" value="PNT61569"/>
    <property type="gene ID" value="BRADI_5g16935v3"/>
</dbReference>
<dbReference type="InParanoid" id="A0A2K2CHR4"/>
<accession>A0A2K2CHR4</accession>
<dbReference type="AlphaFoldDB" id="A0A2K2CHR4"/>
<reference evidence="1" key="2">
    <citation type="submission" date="2017-06" db="EMBL/GenBank/DDBJ databases">
        <title>WGS assembly of Brachypodium distachyon.</title>
        <authorList>
            <consortium name="The International Brachypodium Initiative"/>
            <person name="Lucas S."/>
            <person name="Harmon-Smith M."/>
            <person name="Lail K."/>
            <person name="Tice H."/>
            <person name="Grimwood J."/>
            <person name="Bruce D."/>
            <person name="Barry K."/>
            <person name="Shu S."/>
            <person name="Lindquist E."/>
            <person name="Wang M."/>
            <person name="Pitluck S."/>
            <person name="Vogel J.P."/>
            <person name="Garvin D.F."/>
            <person name="Mockler T.C."/>
            <person name="Schmutz J."/>
            <person name="Rokhsar D."/>
            <person name="Bevan M.W."/>
        </authorList>
    </citation>
    <scope>NUCLEOTIDE SEQUENCE</scope>
    <source>
        <strain evidence="1">Bd21</strain>
    </source>
</reference>